<dbReference type="InterPro" id="IPR021848">
    <property type="entry name" value="HODM_asu-like"/>
</dbReference>
<sequence>MGIRTANPSELITIDCNYLSRIQIRQETLRDHADRVLGCLPTGVAPLYEVYEYLLNDYLPARYPSMFTKEGKKFLNQVTGASLPLEPPSDPLEALRLLGQTIEDDLFLLQQETEGHRCVGGMCTSPSGFDPSEKIGKLMKDIHEPVPAYEKIGPSMERYFSRVEVGKNAVRTNWSITTSPELLNLSTNHVKEGDVVEEDIDVDISQARLRVELQTLSRLPRTRALLFSFKTYTYPLADIKSEGLGPQLAEAIEGLKTGNAEGMWTYKGGVRWGKSVCEYLRA</sequence>
<dbReference type="EMBL" id="KI912109">
    <property type="protein sequence ID" value="ETS88263.1"/>
    <property type="molecule type" value="Genomic_DNA"/>
</dbReference>
<dbReference type="AlphaFoldDB" id="W3XQF4"/>
<dbReference type="OrthoDB" id="5043642at2759"/>
<evidence type="ECO:0000313" key="2">
    <source>
        <dbReference type="Proteomes" id="UP000030651"/>
    </source>
</evidence>
<protein>
    <submittedName>
        <fullName evidence="1">Uncharacterized protein</fullName>
    </submittedName>
</protein>
<name>W3XQF4_PESFW</name>
<dbReference type="Proteomes" id="UP000030651">
    <property type="component" value="Unassembled WGS sequence"/>
</dbReference>
<reference evidence="2" key="1">
    <citation type="journal article" date="2015" name="BMC Genomics">
        <title>Genomic and transcriptomic analysis of the endophytic fungus Pestalotiopsis fici reveals its lifestyle and high potential for synthesis of natural products.</title>
        <authorList>
            <person name="Wang X."/>
            <person name="Zhang X."/>
            <person name="Liu L."/>
            <person name="Xiang M."/>
            <person name="Wang W."/>
            <person name="Sun X."/>
            <person name="Che Y."/>
            <person name="Guo L."/>
            <person name="Liu G."/>
            <person name="Guo L."/>
            <person name="Wang C."/>
            <person name="Yin W.B."/>
            <person name="Stadler M."/>
            <person name="Zhang X."/>
            <person name="Liu X."/>
        </authorList>
    </citation>
    <scope>NUCLEOTIDE SEQUENCE [LARGE SCALE GENOMIC DNA]</scope>
    <source>
        <strain evidence="2">W106-1 / CGMCC3.15140</strain>
    </source>
</reference>
<accession>W3XQF4</accession>
<evidence type="ECO:0000313" key="1">
    <source>
        <dbReference type="EMBL" id="ETS88263.1"/>
    </source>
</evidence>
<dbReference type="RefSeq" id="XP_007828863.1">
    <property type="nucleotide sequence ID" value="XM_007830672.1"/>
</dbReference>
<organism evidence="1 2">
    <name type="scientific">Pestalotiopsis fici (strain W106-1 / CGMCC3.15140)</name>
    <dbReference type="NCBI Taxonomy" id="1229662"/>
    <lineage>
        <taxon>Eukaryota</taxon>
        <taxon>Fungi</taxon>
        <taxon>Dikarya</taxon>
        <taxon>Ascomycota</taxon>
        <taxon>Pezizomycotina</taxon>
        <taxon>Sordariomycetes</taxon>
        <taxon>Xylariomycetidae</taxon>
        <taxon>Amphisphaeriales</taxon>
        <taxon>Sporocadaceae</taxon>
        <taxon>Pestalotiopsis</taxon>
    </lineage>
</organism>
<proteinExistence type="predicted"/>
<gene>
    <name evidence="1" type="ORF">PFICI_02091</name>
</gene>
<dbReference type="eggNOG" id="ENOG502RZ1N">
    <property type="taxonomic scope" value="Eukaryota"/>
</dbReference>
<keyword evidence="2" id="KW-1185">Reference proteome</keyword>
<dbReference type="OMA" id="TYRYPIQ"/>
<dbReference type="Pfam" id="PF11927">
    <property type="entry name" value="HODM_asu-like"/>
    <property type="match status" value="1"/>
</dbReference>
<dbReference type="HOGENOM" id="CLU_025462_2_1_1"/>
<dbReference type="InParanoid" id="W3XQF4"/>
<dbReference type="GeneID" id="19267104"/>
<dbReference type="KEGG" id="pfy:PFICI_02091"/>